<keyword evidence="3" id="KW-0808">Transferase</keyword>
<keyword evidence="9" id="KW-1133">Transmembrane helix</keyword>
<feature type="transmembrane region" description="Helical" evidence="9">
    <location>
        <begin position="33"/>
        <end position="53"/>
    </location>
</feature>
<feature type="transmembrane region" description="Helical" evidence="9">
    <location>
        <begin position="177"/>
        <end position="196"/>
    </location>
</feature>
<dbReference type="Pfam" id="PF00069">
    <property type="entry name" value="Pkinase"/>
    <property type="match status" value="1"/>
</dbReference>
<evidence type="ECO:0000256" key="3">
    <source>
        <dbReference type="ARBA" id="ARBA00022679"/>
    </source>
</evidence>
<dbReference type="CDD" id="cd14014">
    <property type="entry name" value="STKc_PknB_like"/>
    <property type="match status" value="1"/>
</dbReference>
<feature type="compositionally biased region" description="Polar residues" evidence="8">
    <location>
        <begin position="292"/>
        <end position="322"/>
    </location>
</feature>
<reference evidence="11" key="2">
    <citation type="submission" date="2020-09" db="EMBL/GenBank/DDBJ databases">
        <authorList>
            <person name="Sun Q."/>
            <person name="Ohkuma M."/>
        </authorList>
    </citation>
    <scope>NUCLEOTIDE SEQUENCE</scope>
    <source>
        <strain evidence="11">JCM 3276</strain>
    </source>
</reference>
<keyword evidence="6 7" id="KW-0067">ATP-binding</keyword>
<evidence type="ECO:0000259" key="10">
    <source>
        <dbReference type="PROSITE" id="PS50011"/>
    </source>
</evidence>
<comment type="caution">
    <text evidence="11">The sequence shown here is derived from an EMBL/GenBank/DDBJ whole genome shotgun (WGS) entry which is preliminary data.</text>
</comment>
<keyword evidence="9" id="KW-0812">Transmembrane</keyword>
<evidence type="ECO:0000256" key="1">
    <source>
        <dbReference type="ARBA" id="ARBA00012513"/>
    </source>
</evidence>
<evidence type="ECO:0000256" key="7">
    <source>
        <dbReference type="PROSITE-ProRule" id="PRU10141"/>
    </source>
</evidence>
<dbReference type="SMART" id="SM00220">
    <property type="entry name" value="S_TKc"/>
    <property type="match status" value="1"/>
</dbReference>
<feature type="transmembrane region" description="Helical" evidence="9">
    <location>
        <begin position="60"/>
        <end position="84"/>
    </location>
</feature>
<dbReference type="PROSITE" id="PS00108">
    <property type="entry name" value="PROTEIN_KINASE_ST"/>
    <property type="match status" value="1"/>
</dbReference>
<dbReference type="PANTHER" id="PTHR43289:SF6">
    <property type="entry name" value="SERINE_THREONINE-PROTEIN KINASE NEKL-3"/>
    <property type="match status" value="1"/>
</dbReference>
<evidence type="ECO:0000256" key="8">
    <source>
        <dbReference type="SAM" id="MobiDB-lite"/>
    </source>
</evidence>
<keyword evidence="5 11" id="KW-0418">Kinase</keyword>
<feature type="domain" description="Protein kinase" evidence="10">
    <location>
        <begin position="397"/>
        <end position="650"/>
    </location>
</feature>
<evidence type="ECO:0000256" key="4">
    <source>
        <dbReference type="ARBA" id="ARBA00022741"/>
    </source>
</evidence>
<name>A0A918G220_9PSEU</name>
<feature type="transmembrane region" description="Helical" evidence="9">
    <location>
        <begin position="145"/>
        <end position="165"/>
    </location>
</feature>
<dbReference type="Proteomes" id="UP000660680">
    <property type="component" value="Unassembled WGS sequence"/>
</dbReference>
<feature type="compositionally biased region" description="Basic and acidic residues" evidence="8">
    <location>
        <begin position="237"/>
        <end position="246"/>
    </location>
</feature>
<organism evidence="11 12">
    <name type="scientific">Actinokineospora fastidiosa</name>
    <dbReference type="NCBI Taxonomy" id="1816"/>
    <lineage>
        <taxon>Bacteria</taxon>
        <taxon>Bacillati</taxon>
        <taxon>Actinomycetota</taxon>
        <taxon>Actinomycetes</taxon>
        <taxon>Pseudonocardiales</taxon>
        <taxon>Pseudonocardiaceae</taxon>
        <taxon>Actinokineospora</taxon>
    </lineage>
</organism>
<feature type="compositionally biased region" description="Low complexity" evidence="8">
    <location>
        <begin position="323"/>
        <end position="333"/>
    </location>
</feature>
<dbReference type="RefSeq" id="WP_189208494.1">
    <property type="nucleotide sequence ID" value="NZ_BMRB01000001.1"/>
</dbReference>
<sequence length="678" mass="72141">MDAVLELAASLLSFAHSIFGPGFCPGDWVWATSTAGALIALLPTLGALVIALVRKFTGNLYNTATISVFAVVGGVFGLLLPWLLFNGVGTVYNRVFAGQPVPLSKAELASFGDRHCWVDSQAEYLGGRANAYEVLFHPFESTPMYLLRLLMLVIVPALCLLFVLLQGRLALRRGPKWPGRLLWGPFALMVLLTLPVEANTAAHLWAGFLLFSVLGLIPVLVVGPPSWAVIERNYQRPEPARPDQGPRPETAARPVPPPPPARPVGPPQPTRVDSALAVQNAKVVPPTHGPPTAQQGQPLSGPLSGQGQPLSGPLSGQGQPLMSGQQPPLLSGQQPPPYQPPPPLPPYQPEGAYPAHPPTLRGEPEGAALAADPGPLPFTPRGAAAPPPSIRPTGSRFRKVRALGRGGFGTVWLAVDTQLDRTVAVKMAHAPDAETEERMLREARALAAVHHPNCVRVYDIVSEPEGLGLVMEYIEGQPLADRVTDGGPLDDVAAARLWITMAGALAAAHAKGVLHRDVKPSNIIIDPDGNAHLIDFGIARSKGDSTLTATGMMVGTPDFLASETAAGANATPASDAWQLAATVSYALTGKPPRGNRENAMAALMAAAKSEPLTEIPKQSAHLRLLTAALDNEPRRRPTLQAVARELSDWLAREGHTETGPVTQIVRREDIEDRTRPMR</sequence>
<dbReference type="PROSITE" id="PS00107">
    <property type="entry name" value="PROTEIN_KINASE_ATP"/>
    <property type="match status" value="1"/>
</dbReference>
<feature type="region of interest" description="Disordered" evidence="8">
    <location>
        <begin position="283"/>
        <end position="396"/>
    </location>
</feature>
<evidence type="ECO:0000256" key="9">
    <source>
        <dbReference type="SAM" id="Phobius"/>
    </source>
</evidence>
<keyword evidence="12" id="KW-1185">Reference proteome</keyword>
<dbReference type="Gene3D" id="3.30.200.20">
    <property type="entry name" value="Phosphorylase Kinase, domain 1"/>
    <property type="match status" value="1"/>
</dbReference>
<feature type="binding site" evidence="7">
    <location>
        <position position="426"/>
    </location>
    <ligand>
        <name>ATP</name>
        <dbReference type="ChEBI" id="CHEBI:30616"/>
    </ligand>
</feature>
<feature type="transmembrane region" description="Helical" evidence="9">
    <location>
        <begin position="202"/>
        <end position="222"/>
    </location>
</feature>
<keyword evidence="2 11" id="KW-0723">Serine/threonine-protein kinase</keyword>
<dbReference type="GO" id="GO:0004674">
    <property type="term" value="F:protein serine/threonine kinase activity"/>
    <property type="evidence" value="ECO:0007669"/>
    <property type="project" value="UniProtKB-KW"/>
</dbReference>
<proteinExistence type="predicted"/>
<dbReference type="EMBL" id="BMRB01000001">
    <property type="protein sequence ID" value="GGS14759.1"/>
    <property type="molecule type" value="Genomic_DNA"/>
</dbReference>
<evidence type="ECO:0000256" key="2">
    <source>
        <dbReference type="ARBA" id="ARBA00022527"/>
    </source>
</evidence>
<dbReference type="Gene3D" id="1.10.510.10">
    <property type="entry name" value="Transferase(Phosphotransferase) domain 1"/>
    <property type="match status" value="1"/>
</dbReference>
<evidence type="ECO:0000313" key="12">
    <source>
        <dbReference type="Proteomes" id="UP000660680"/>
    </source>
</evidence>
<reference evidence="11" key="1">
    <citation type="journal article" date="2014" name="Int. J. Syst. Evol. Microbiol.">
        <title>Complete genome sequence of Corynebacterium casei LMG S-19264T (=DSM 44701T), isolated from a smear-ripened cheese.</title>
        <authorList>
            <consortium name="US DOE Joint Genome Institute (JGI-PGF)"/>
            <person name="Walter F."/>
            <person name="Albersmeier A."/>
            <person name="Kalinowski J."/>
            <person name="Ruckert C."/>
        </authorList>
    </citation>
    <scope>NUCLEOTIDE SEQUENCE</scope>
    <source>
        <strain evidence="11">JCM 3276</strain>
    </source>
</reference>
<dbReference type="InterPro" id="IPR017441">
    <property type="entry name" value="Protein_kinase_ATP_BS"/>
</dbReference>
<feature type="compositionally biased region" description="Pro residues" evidence="8">
    <location>
        <begin position="334"/>
        <end position="348"/>
    </location>
</feature>
<dbReference type="PROSITE" id="PS50011">
    <property type="entry name" value="PROTEIN_KINASE_DOM"/>
    <property type="match status" value="1"/>
</dbReference>
<protein>
    <recommendedName>
        <fullName evidence="1">non-specific serine/threonine protein kinase</fullName>
        <ecNumber evidence="1">2.7.11.1</ecNumber>
    </recommendedName>
</protein>
<evidence type="ECO:0000256" key="5">
    <source>
        <dbReference type="ARBA" id="ARBA00022777"/>
    </source>
</evidence>
<dbReference type="PANTHER" id="PTHR43289">
    <property type="entry name" value="MITOGEN-ACTIVATED PROTEIN KINASE KINASE KINASE 20-RELATED"/>
    <property type="match status" value="1"/>
</dbReference>
<gene>
    <name evidence="11" type="ORF">GCM10010171_03340</name>
</gene>
<dbReference type="GO" id="GO:0005524">
    <property type="term" value="F:ATP binding"/>
    <property type="evidence" value="ECO:0007669"/>
    <property type="project" value="UniProtKB-UniRule"/>
</dbReference>
<dbReference type="SUPFAM" id="SSF56112">
    <property type="entry name" value="Protein kinase-like (PK-like)"/>
    <property type="match status" value="1"/>
</dbReference>
<dbReference type="InterPro" id="IPR011009">
    <property type="entry name" value="Kinase-like_dom_sf"/>
</dbReference>
<feature type="compositionally biased region" description="Pro residues" evidence="8">
    <location>
        <begin position="254"/>
        <end position="269"/>
    </location>
</feature>
<evidence type="ECO:0000313" key="11">
    <source>
        <dbReference type="EMBL" id="GGS14759.1"/>
    </source>
</evidence>
<dbReference type="InterPro" id="IPR000719">
    <property type="entry name" value="Prot_kinase_dom"/>
</dbReference>
<keyword evidence="4 7" id="KW-0547">Nucleotide-binding</keyword>
<dbReference type="AlphaFoldDB" id="A0A918G220"/>
<evidence type="ECO:0000256" key="6">
    <source>
        <dbReference type="ARBA" id="ARBA00022840"/>
    </source>
</evidence>
<feature type="region of interest" description="Disordered" evidence="8">
    <location>
        <begin position="237"/>
        <end position="271"/>
    </location>
</feature>
<accession>A0A918G220</accession>
<dbReference type="InterPro" id="IPR008271">
    <property type="entry name" value="Ser/Thr_kinase_AS"/>
</dbReference>
<keyword evidence="9" id="KW-0472">Membrane</keyword>
<dbReference type="EC" id="2.7.11.1" evidence="1"/>